<evidence type="ECO:0000313" key="3">
    <source>
        <dbReference type="Proteomes" id="UP000027195"/>
    </source>
</evidence>
<dbReference type="InParanoid" id="A0A067MYJ5"/>
<feature type="region of interest" description="Disordered" evidence="1">
    <location>
        <begin position="39"/>
        <end position="62"/>
    </location>
</feature>
<keyword evidence="3" id="KW-1185">Reference proteome</keyword>
<dbReference type="Proteomes" id="UP000027195">
    <property type="component" value="Unassembled WGS sequence"/>
</dbReference>
<organism evidence="2 3">
    <name type="scientific">Botryobasidium botryosum (strain FD-172 SS1)</name>
    <dbReference type="NCBI Taxonomy" id="930990"/>
    <lineage>
        <taxon>Eukaryota</taxon>
        <taxon>Fungi</taxon>
        <taxon>Dikarya</taxon>
        <taxon>Basidiomycota</taxon>
        <taxon>Agaricomycotina</taxon>
        <taxon>Agaricomycetes</taxon>
        <taxon>Cantharellales</taxon>
        <taxon>Botryobasidiaceae</taxon>
        <taxon>Botryobasidium</taxon>
    </lineage>
</organism>
<accession>A0A067MYJ5</accession>
<name>A0A067MYJ5_BOTB1</name>
<evidence type="ECO:0000256" key="1">
    <source>
        <dbReference type="SAM" id="MobiDB-lite"/>
    </source>
</evidence>
<sequence>MRSAAYAYMPYFLSKNFVSKTALTYWALRIFVAGHTLTPINPTSRPDHQRASKFSASGSENVPPKIRARMADMLSPFSCVSWGAGASTSRMAQNVGHDSKNRWVTPGWRKRRSSKSWTEKRMRSSCAQPFKHKLRMLGRRSSCPRHMKLFRIARESQA</sequence>
<protein>
    <submittedName>
        <fullName evidence="2">Uncharacterized protein</fullName>
    </submittedName>
</protein>
<proteinExistence type="predicted"/>
<gene>
    <name evidence="2" type="ORF">BOTBODRAFT_30351</name>
</gene>
<evidence type="ECO:0000313" key="2">
    <source>
        <dbReference type="EMBL" id="KDQ16957.1"/>
    </source>
</evidence>
<reference evidence="3" key="1">
    <citation type="journal article" date="2014" name="Proc. Natl. Acad. Sci. U.S.A.">
        <title>Extensive sampling of basidiomycete genomes demonstrates inadequacy of the white-rot/brown-rot paradigm for wood decay fungi.</title>
        <authorList>
            <person name="Riley R."/>
            <person name="Salamov A.A."/>
            <person name="Brown D.W."/>
            <person name="Nagy L.G."/>
            <person name="Floudas D."/>
            <person name="Held B.W."/>
            <person name="Levasseur A."/>
            <person name="Lombard V."/>
            <person name="Morin E."/>
            <person name="Otillar R."/>
            <person name="Lindquist E.A."/>
            <person name="Sun H."/>
            <person name="LaButti K.M."/>
            <person name="Schmutz J."/>
            <person name="Jabbour D."/>
            <person name="Luo H."/>
            <person name="Baker S.E."/>
            <person name="Pisabarro A.G."/>
            <person name="Walton J.D."/>
            <person name="Blanchette R.A."/>
            <person name="Henrissat B."/>
            <person name="Martin F."/>
            <person name="Cullen D."/>
            <person name="Hibbett D.S."/>
            <person name="Grigoriev I.V."/>
        </authorList>
    </citation>
    <scope>NUCLEOTIDE SEQUENCE [LARGE SCALE GENOMIC DNA]</scope>
    <source>
        <strain evidence="3">FD-172 SS1</strain>
    </source>
</reference>
<feature type="region of interest" description="Disordered" evidence="1">
    <location>
        <begin position="91"/>
        <end position="118"/>
    </location>
</feature>
<dbReference type="HOGENOM" id="CLU_1669093_0_0_1"/>
<dbReference type="EMBL" id="KL198025">
    <property type="protein sequence ID" value="KDQ16957.1"/>
    <property type="molecule type" value="Genomic_DNA"/>
</dbReference>
<dbReference type="AlphaFoldDB" id="A0A067MYJ5"/>